<keyword evidence="3" id="KW-1185">Reference proteome</keyword>
<proteinExistence type="predicted"/>
<evidence type="ECO:0000313" key="3">
    <source>
        <dbReference type="Proteomes" id="UP000054097"/>
    </source>
</evidence>
<protein>
    <submittedName>
        <fullName evidence="2">Uncharacterized protein</fullName>
    </submittedName>
</protein>
<feature type="region of interest" description="Disordered" evidence="1">
    <location>
        <begin position="1"/>
        <end position="39"/>
    </location>
</feature>
<name>A0A0C2WR32_SERVB</name>
<dbReference type="HOGENOM" id="CLU_729910_0_0_1"/>
<organism evidence="2 3">
    <name type="scientific">Serendipita vermifera MAFF 305830</name>
    <dbReference type="NCBI Taxonomy" id="933852"/>
    <lineage>
        <taxon>Eukaryota</taxon>
        <taxon>Fungi</taxon>
        <taxon>Dikarya</taxon>
        <taxon>Basidiomycota</taxon>
        <taxon>Agaricomycotina</taxon>
        <taxon>Agaricomycetes</taxon>
        <taxon>Sebacinales</taxon>
        <taxon>Serendipitaceae</taxon>
        <taxon>Serendipita</taxon>
    </lineage>
</organism>
<gene>
    <name evidence="2" type="ORF">M408DRAFT_334146</name>
</gene>
<dbReference type="AlphaFoldDB" id="A0A0C2WR32"/>
<sequence length="379" mass="41560">MSRSQRRYPEVQPGSGSFGGRPTPSNEIALHSRHTGGQRTDLSRMVVGGDVHSELLAPQNLQLIKGDLDYCSAQIKDKLALCSLTKGQQAIRDDLYKDIHTIQKVIISVMERHHEVAGTIRHTIRLLGPQGKHNVQKLLSPAGSYVRVASGTLTGLTVNLTKRSEEIKRNAEPPVSAFKALCHTMVNYRAPDVVSTAGNIIALGVAIQGTVSVQEIAEQQFPTTTARAVLSISSAILGSATANIIRYLGSEADVYKPEARKATKEALEGVRELVYQLAQALGDLDQYWKYVHGRMLEEGDDAADVNQLYQVLNMLDRHVDDCLDMARAISTHIPLNGLVLRTRGEIEEERKAQSLGLPVLPMYPDRCVTHGGYRSLMPA</sequence>
<accession>A0A0C2WR32</accession>
<reference evidence="3" key="2">
    <citation type="submission" date="2015-01" db="EMBL/GenBank/DDBJ databases">
        <title>Evolutionary Origins and Diversification of the Mycorrhizal Mutualists.</title>
        <authorList>
            <consortium name="DOE Joint Genome Institute"/>
            <consortium name="Mycorrhizal Genomics Consortium"/>
            <person name="Kohler A."/>
            <person name="Kuo A."/>
            <person name="Nagy L.G."/>
            <person name="Floudas D."/>
            <person name="Copeland A."/>
            <person name="Barry K.W."/>
            <person name="Cichocki N."/>
            <person name="Veneault-Fourrey C."/>
            <person name="LaButti K."/>
            <person name="Lindquist E.A."/>
            <person name="Lipzen A."/>
            <person name="Lundell T."/>
            <person name="Morin E."/>
            <person name="Murat C."/>
            <person name="Riley R."/>
            <person name="Ohm R."/>
            <person name="Sun H."/>
            <person name="Tunlid A."/>
            <person name="Henrissat B."/>
            <person name="Grigoriev I.V."/>
            <person name="Hibbett D.S."/>
            <person name="Martin F."/>
        </authorList>
    </citation>
    <scope>NUCLEOTIDE SEQUENCE [LARGE SCALE GENOMIC DNA]</scope>
    <source>
        <strain evidence="3">MAFF 305830</strain>
    </source>
</reference>
<dbReference type="EMBL" id="KN824481">
    <property type="protein sequence ID" value="KIM20072.1"/>
    <property type="molecule type" value="Genomic_DNA"/>
</dbReference>
<reference evidence="2 3" key="1">
    <citation type="submission" date="2014-04" db="EMBL/GenBank/DDBJ databases">
        <authorList>
            <consortium name="DOE Joint Genome Institute"/>
            <person name="Kuo A."/>
            <person name="Zuccaro A."/>
            <person name="Kohler A."/>
            <person name="Nagy L.G."/>
            <person name="Floudas D."/>
            <person name="Copeland A."/>
            <person name="Barry K.W."/>
            <person name="Cichocki N."/>
            <person name="Veneault-Fourrey C."/>
            <person name="LaButti K."/>
            <person name="Lindquist E.A."/>
            <person name="Lipzen A."/>
            <person name="Lundell T."/>
            <person name="Morin E."/>
            <person name="Murat C."/>
            <person name="Sun H."/>
            <person name="Tunlid A."/>
            <person name="Henrissat B."/>
            <person name="Grigoriev I.V."/>
            <person name="Hibbett D.S."/>
            <person name="Martin F."/>
            <person name="Nordberg H.P."/>
            <person name="Cantor M.N."/>
            <person name="Hua S.X."/>
        </authorList>
    </citation>
    <scope>NUCLEOTIDE SEQUENCE [LARGE SCALE GENOMIC DNA]</scope>
    <source>
        <strain evidence="2 3">MAFF 305830</strain>
    </source>
</reference>
<evidence type="ECO:0000313" key="2">
    <source>
        <dbReference type="EMBL" id="KIM20072.1"/>
    </source>
</evidence>
<evidence type="ECO:0000256" key="1">
    <source>
        <dbReference type="SAM" id="MobiDB-lite"/>
    </source>
</evidence>
<dbReference type="Proteomes" id="UP000054097">
    <property type="component" value="Unassembled WGS sequence"/>
</dbReference>